<dbReference type="SUPFAM" id="SSF53474">
    <property type="entry name" value="alpha/beta-Hydrolases"/>
    <property type="match status" value="1"/>
</dbReference>
<organism evidence="3 4">
    <name type="scientific">Jiangella mangrovi</name>
    <dbReference type="NCBI Taxonomy" id="1524084"/>
    <lineage>
        <taxon>Bacteria</taxon>
        <taxon>Bacillati</taxon>
        <taxon>Actinomycetota</taxon>
        <taxon>Actinomycetes</taxon>
        <taxon>Jiangellales</taxon>
        <taxon>Jiangellaceae</taxon>
        <taxon>Jiangella</taxon>
    </lineage>
</organism>
<evidence type="ECO:0000313" key="4">
    <source>
        <dbReference type="Proteomes" id="UP000542813"/>
    </source>
</evidence>
<dbReference type="RefSeq" id="WP_221440891.1">
    <property type="nucleotide sequence ID" value="NZ_JACHMM010000001.1"/>
</dbReference>
<evidence type="ECO:0000256" key="1">
    <source>
        <dbReference type="SAM" id="MobiDB-lite"/>
    </source>
</evidence>
<sequence length="280" mass="30451">MPDLDMSGAYTEPRPDARTQRSGHSRRLLAADGTLLHARYFPRRGADHDGGDRDLAVVVAHGFTQSSRSPQMKRISGWLSEHASVVLLDLRGHGRSRGHSTLGWREVLDMDAAVSWARALGYRRVATLGFSLGSAVAVRHGALHRGVGAVAAVSVPGEWHYRGTAAMRTLLRLILTKPGRLLLRLARRTRVSPAGWSTPDPIDARAAAAELDVPLLVVHGDQDDYFPVHHAWQVHAAAPEATLWLERGFGHAEAGATESLVSRIGAWLDLHTRAVDAVRA</sequence>
<comment type="caution">
    <text evidence="3">The sequence shown here is derived from an EMBL/GenBank/DDBJ whole genome shotgun (WGS) entry which is preliminary data.</text>
</comment>
<dbReference type="GO" id="GO:0003824">
    <property type="term" value="F:catalytic activity"/>
    <property type="evidence" value="ECO:0007669"/>
    <property type="project" value="UniProtKB-ARBA"/>
</dbReference>
<dbReference type="AlphaFoldDB" id="A0A7W9LL95"/>
<feature type="region of interest" description="Disordered" evidence="1">
    <location>
        <begin position="1"/>
        <end position="25"/>
    </location>
</feature>
<dbReference type="Proteomes" id="UP000542813">
    <property type="component" value="Unassembled WGS sequence"/>
</dbReference>
<dbReference type="Pfam" id="PF00561">
    <property type="entry name" value="Abhydrolase_1"/>
    <property type="match status" value="1"/>
</dbReference>
<dbReference type="Gene3D" id="3.40.50.1820">
    <property type="entry name" value="alpha/beta hydrolase"/>
    <property type="match status" value="1"/>
</dbReference>
<dbReference type="EMBL" id="JACHMM010000001">
    <property type="protein sequence ID" value="MBB5787948.1"/>
    <property type="molecule type" value="Genomic_DNA"/>
</dbReference>
<dbReference type="InterPro" id="IPR029058">
    <property type="entry name" value="AB_hydrolase_fold"/>
</dbReference>
<gene>
    <name evidence="3" type="ORF">HD601_002523</name>
</gene>
<accession>A0A7W9LL95</accession>
<reference evidence="3 4" key="1">
    <citation type="submission" date="2020-08" db="EMBL/GenBank/DDBJ databases">
        <title>Sequencing the genomes of 1000 actinobacteria strains.</title>
        <authorList>
            <person name="Klenk H.-P."/>
        </authorList>
    </citation>
    <scope>NUCLEOTIDE SEQUENCE [LARGE SCALE GENOMIC DNA]</scope>
    <source>
        <strain evidence="3 4">DSM 102122</strain>
    </source>
</reference>
<keyword evidence="4" id="KW-1185">Reference proteome</keyword>
<feature type="domain" description="AB hydrolase-1" evidence="2">
    <location>
        <begin position="56"/>
        <end position="144"/>
    </location>
</feature>
<protein>
    <submittedName>
        <fullName evidence="3">Pimeloyl-ACP methyl ester carboxylesterase</fullName>
    </submittedName>
</protein>
<dbReference type="InterPro" id="IPR000073">
    <property type="entry name" value="AB_hydrolase_1"/>
</dbReference>
<dbReference type="PANTHER" id="PTHR12277">
    <property type="entry name" value="ALPHA/BETA HYDROLASE DOMAIN-CONTAINING PROTEIN"/>
    <property type="match status" value="1"/>
</dbReference>
<name>A0A7W9LL95_9ACTN</name>
<proteinExistence type="predicted"/>
<evidence type="ECO:0000259" key="2">
    <source>
        <dbReference type="Pfam" id="PF00561"/>
    </source>
</evidence>
<evidence type="ECO:0000313" key="3">
    <source>
        <dbReference type="EMBL" id="MBB5787948.1"/>
    </source>
</evidence>